<evidence type="ECO:0000313" key="1">
    <source>
        <dbReference type="EMBL" id="ERL94317.1"/>
    </source>
</evidence>
<dbReference type="Proteomes" id="UP000030742">
    <property type="component" value="Unassembled WGS sequence"/>
</dbReference>
<organism evidence="1 2">
    <name type="scientific">Dendroctonus ponderosae</name>
    <name type="common">Mountain pine beetle</name>
    <dbReference type="NCBI Taxonomy" id="77166"/>
    <lineage>
        <taxon>Eukaryota</taxon>
        <taxon>Metazoa</taxon>
        <taxon>Ecdysozoa</taxon>
        <taxon>Arthropoda</taxon>
        <taxon>Hexapoda</taxon>
        <taxon>Insecta</taxon>
        <taxon>Pterygota</taxon>
        <taxon>Neoptera</taxon>
        <taxon>Endopterygota</taxon>
        <taxon>Coleoptera</taxon>
        <taxon>Polyphaga</taxon>
        <taxon>Cucujiformia</taxon>
        <taxon>Curculionidae</taxon>
        <taxon>Scolytinae</taxon>
        <taxon>Dendroctonus</taxon>
    </lineage>
</organism>
<evidence type="ECO:0000313" key="2">
    <source>
        <dbReference type="Proteomes" id="UP000030742"/>
    </source>
</evidence>
<accession>U4UMG9</accession>
<proteinExistence type="predicted"/>
<gene>
    <name evidence="1" type="ORF">D910_11598</name>
</gene>
<name>U4UMG9_DENPD</name>
<dbReference type="EMBL" id="KB632384">
    <property type="protein sequence ID" value="ERL94317.1"/>
    <property type="molecule type" value="Genomic_DNA"/>
</dbReference>
<reference evidence="1 2" key="1">
    <citation type="journal article" date="2013" name="Genome Biol.">
        <title>Draft genome of the mountain pine beetle, Dendroctonus ponderosae Hopkins, a major forest pest.</title>
        <authorList>
            <person name="Keeling C.I."/>
            <person name="Yuen M.M."/>
            <person name="Liao N.Y."/>
            <person name="Docking T.R."/>
            <person name="Chan S.K."/>
            <person name="Taylor G.A."/>
            <person name="Palmquist D.L."/>
            <person name="Jackman S.D."/>
            <person name="Nguyen A."/>
            <person name="Li M."/>
            <person name="Henderson H."/>
            <person name="Janes J.K."/>
            <person name="Zhao Y."/>
            <person name="Pandoh P."/>
            <person name="Moore R."/>
            <person name="Sperling F.A."/>
            <person name="Huber D.P."/>
            <person name="Birol I."/>
            <person name="Jones S.J."/>
            <person name="Bohlmann J."/>
        </authorList>
    </citation>
    <scope>NUCLEOTIDE SEQUENCE</scope>
</reference>
<sequence length="84" mass="8766">MECKAARGAANMLRILETGGGGVTDTSERSLEASLCCVIATGDAVVKIAGRELAASPLNSPSLFGNTLGNSLTERHTSHHFHEK</sequence>
<dbReference type="AlphaFoldDB" id="U4UMG9"/>
<protein>
    <submittedName>
        <fullName evidence="1">Uncharacterized protein</fullName>
    </submittedName>
</protein>